<sequence length="267" mass="30010">MKILIPIDFSDNSIKALEYAIGLAGPKKYSITLVHVVEMVYDFAAQTAVAIDGMHQDARESLIKLIHKYDHTNIDFHSKTLEGTPSILLAKLAEEEDADLIIMGTHGVSGIKKVMLGSTAVEVVKESTKPVLLVPVEGNITFTSKITLALEIANHEEPFIERVIKMAEFWDLDLEILHLQSKIDFKEKLSVLGLQAYLKEKFPKLISEVITIPTIEIGKGLDAYFEDNEDAILTMCHHHKTFWQQITSKSRSLEMAYHTKVPLLIML</sequence>
<dbReference type="Gene3D" id="3.40.50.12370">
    <property type="match status" value="1"/>
</dbReference>
<dbReference type="PANTHER" id="PTHR46268:SF6">
    <property type="entry name" value="UNIVERSAL STRESS PROTEIN UP12"/>
    <property type="match status" value="1"/>
</dbReference>
<dbReference type="PRINTS" id="PR01438">
    <property type="entry name" value="UNVRSLSTRESS"/>
</dbReference>
<dbReference type="PANTHER" id="PTHR46268">
    <property type="entry name" value="STRESS RESPONSE PROTEIN NHAX"/>
    <property type="match status" value="1"/>
</dbReference>
<dbReference type="CDD" id="cd00293">
    <property type="entry name" value="USP-like"/>
    <property type="match status" value="1"/>
</dbReference>
<evidence type="ECO:0000259" key="2">
    <source>
        <dbReference type="Pfam" id="PF00582"/>
    </source>
</evidence>
<keyword evidence="4" id="KW-1185">Reference proteome</keyword>
<evidence type="ECO:0000256" key="1">
    <source>
        <dbReference type="ARBA" id="ARBA00008791"/>
    </source>
</evidence>
<dbReference type="RefSeq" id="WP_166669802.1">
    <property type="nucleotide sequence ID" value="NZ_FRXN01000001.1"/>
</dbReference>
<dbReference type="Pfam" id="PF00582">
    <property type="entry name" value="Usp"/>
    <property type="match status" value="1"/>
</dbReference>
<gene>
    <name evidence="3" type="ORF">SAMN04488108_0286</name>
</gene>
<proteinExistence type="inferred from homology"/>
<dbReference type="AlphaFoldDB" id="A0A1M7Z481"/>
<organism evidence="3 4">
    <name type="scientific">Algoriphagus zhangzhouensis</name>
    <dbReference type="NCBI Taxonomy" id="1073327"/>
    <lineage>
        <taxon>Bacteria</taxon>
        <taxon>Pseudomonadati</taxon>
        <taxon>Bacteroidota</taxon>
        <taxon>Cytophagia</taxon>
        <taxon>Cytophagales</taxon>
        <taxon>Cyclobacteriaceae</taxon>
        <taxon>Algoriphagus</taxon>
    </lineage>
</organism>
<dbReference type="SUPFAM" id="SSF52402">
    <property type="entry name" value="Adenine nucleotide alpha hydrolases-like"/>
    <property type="match status" value="1"/>
</dbReference>
<dbReference type="Proteomes" id="UP000184609">
    <property type="component" value="Unassembled WGS sequence"/>
</dbReference>
<evidence type="ECO:0000313" key="3">
    <source>
        <dbReference type="EMBL" id="SHO59669.1"/>
    </source>
</evidence>
<evidence type="ECO:0000313" key="4">
    <source>
        <dbReference type="Proteomes" id="UP000184609"/>
    </source>
</evidence>
<dbReference type="EMBL" id="FRXN01000001">
    <property type="protein sequence ID" value="SHO59669.1"/>
    <property type="molecule type" value="Genomic_DNA"/>
</dbReference>
<dbReference type="InterPro" id="IPR006015">
    <property type="entry name" value="Universal_stress_UspA"/>
</dbReference>
<accession>A0A1M7Z481</accession>
<protein>
    <submittedName>
        <fullName evidence="3">Nucleotide-binding universal stress protein, UspA family</fullName>
    </submittedName>
</protein>
<name>A0A1M7Z481_9BACT</name>
<comment type="similarity">
    <text evidence="1">Belongs to the universal stress protein A family.</text>
</comment>
<dbReference type="InterPro" id="IPR006016">
    <property type="entry name" value="UspA"/>
</dbReference>
<reference evidence="4" key="1">
    <citation type="submission" date="2016-12" db="EMBL/GenBank/DDBJ databases">
        <authorList>
            <person name="Varghese N."/>
            <person name="Submissions S."/>
        </authorList>
    </citation>
    <scope>NUCLEOTIDE SEQUENCE [LARGE SCALE GENOMIC DNA]</scope>
    <source>
        <strain evidence="4">DSM 25035</strain>
    </source>
</reference>
<feature type="domain" description="UspA" evidence="2">
    <location>
        <begin position="2"/>
        <end position="135"/>
    </location>
</feature>
<dbReference type="STRING" id="1073327.SAMN04488108_0286"/>